<dbReference type="AlphaFoldDB" id="A0A177YBU3"/>
<feature type="domain" description="AB hydrolase-1" evidence="1">
    <location>
        <begin position="28"/>
        <end position="295"/>
    </location>
</feature>
<evidence type="ECO:0000259" key="1">
    <source>
        <dbReference type="Pfam" id="PF12697"/>
    </source>
</evidence>
<dbReference type="Pfam" id="PF12697">
    <property type="entry name" value="Abhydrolase_6"/>
    <property type="match status" value="1"/>
</dbReference>
<protein>
    <recommendedName>
        <fullName evidence="1">AB hydrolase-1 domain-containing protein</fullName>
    </recommendedName>
</protein>
<evidence type="ECO:0000313" key="3">
    <source>
        <dbReference type="Proteomes" id="UP000077519"/>
    </source>
</evidence>
<comment type="caution">
    <text evidence="2">The sequence shown here is derived from an EMBL/GenBank/DDBJ whole genome shotgun (WGS) entry which is preliminary data.</text>
</comment>
<dbReference type="EMBL" id="LVHI01000022">
    <property type="protein sequence ID" value="OAK52993.1"/>
    <property type="molecule type" value="Genomic_DNA"/>
</dbReference>
<organism evidence="2 3">
    <name type="scientific">Rhodococcoides kyotonense</name>
    <dbReference type="NCBI Taxonomy" id="398843"/>
    <lineage>
        <taxon>Bacteria</taxon>
        <taxon>Bacillati</taxon>
        <taxon>Actinomycetota</taxon>
        <taxon>Actinomycetes</taxon>
        <taxon>Mycobacteriales</taxon>
        <taxon>Nocardiaceae</taxon>
        <taxon>Rhodococcoides</taxon>
    </lineage>
</organism>
<dbReference type="PANTHER" id="PTHR43194:SF5">
    <property type="entry name" value="PIMELOYL-[ACYL-CARRIER PROTEIN] METHYL ESTER ESTERASE"/>
    <property type="match status" value="1"/>
</dbReference>
<dbReference type="RefSeq" id="WP_024476680.1">
    <property type="nucleotide sequence ID" value="NZ_LVHI01000022.1"/>
</dbReference>
<dbReference type="SUPFAM" id="SSF53474">
    <property type="entry name" value="alpha/beta-Hydrolases"/>
    <property type="match status" value="1"/>
</dbReference>
<dbReference type="InterPro" id="IPR029058">
    <property type="entry name" value="AB_hydrolase_fold"/>
</dbReference>
<name>A0A177YBU3_9NOCA</name>
<keyword evidence="3" id="KW-1185">Reference proteome</keyword>
<accession>A0A177YBU3</accession>
<sequence length="304" mass="32989">MDSISRPDDVAPISYTELAPSGAPARWIVLVHGGGVSKECYLETPDGRQGWAARLVSLGYGVLVVDWLGLSYEAAQHVDDRAASARLDYESVCRGMGVFLSGLGRNVVLVVHSMAGPIGFRLLETHGDLIDGLVAVAPGPPGNVQAVPEIVRESDQEVSIRGAAIDWTIPKMGFWEPTSAFVNDKAIGPSRRFPRECIEVFRRTLRPIPARMLYQRQNIGGSQMRIGPTDAFTNKPILVFTGGADTDHPSQLDQDIVAWLTDQGAAVTFWSSELPVLAGNGHMLMVEDNSDELADEIARWITAL</sequence>
<reference evidence="2 3" key="1">
    <citation type="submission" date="2016-03" db="EMBL/GenBank/DDBJ databases">
        <title>Genome sequence of Rhodococcus kyotonensis KB10.</title>
        <authorList>
            <person name="Jeong H."/>
            <person name="Hong C.E."/>
            <person name="Jo S.H."/>
            <person name="Park J.M."/>
        </authorList>
    </citation>
    <scope>NUCLEOTIDE SEQUENCE [LARGE SCALE GENOMIC DNA]</scope>
    <source>
        <strain evidence="2 3">KB10</strain>
    </source>
</reference>
<dbReference type="PANTHER" id="PTHR43194">
    <property type="entry name" value="HYDROLASE ALPHA/BETA FOLD FAMILY"/>
    <property type="match status" value="1"/>
</dbReference>
<dbReference type="InterPro" id="IPR050228">
    <property type="entry name" value="Carboxylesterase_BioH"/>
</dbReference>
<dbReference type="InterPro" id="IPR000073">
    <property type="entry name" value="AB_hydrolase_1"/>
</dbReference>
<dbReference type="Proteomes" id="UP000077519">
    <property type="component" value="Unassembled WGS sequence"/>
</dbReference>
<proteinExistence type="predicted"/>
<dbReference type="Gene3D" id="3.40.50.1820">
    <property type="entry name" value="alpha/beta hydrolase"/>
    <property type="match status" value="1"/>
</dbReference>
<evidence type="ECO:0000313" key="2">
    <source>
        <dbReference type="EMBL" id="OAK52993.1"/>
    </source>
</evidence>
<dbReference type="GO" id="GO:0003824">
    <property type="term" value="F:catalytic activity"/>
    <property type="evidence" value="ECO:0007669"/>
    <property type="project" value="UniProtKB-ARBA"/>
</dbReference>
<gene>
    <name evidence="2" type="ORF">A3K89_24270</name>
</gene>